<protein>
    <submittedName>
        <fullName evidence="27">Aspartokinase / homoserine dehydrogenase</fullName>
        <ecNumber evidence="27">1.1.1.3</ecNumber>
        <ecNumber evidence="27">2.7.2.4</ecNumber>
    </submittedName>
</protein>
<dbReference type="Gene3D" id="3.40.1160.10">
    <property type="entry name" value="Acetylglutamate kinase-like"/>
    <property type="match status" value="1"/>
</dbReference>
<comment type="cofactor">
    <cofactor evidence="1">
        <name>a metal cation</name>
        <dbReference type="ChEBI" id="CHEBI:25213"/>
    </cofactor>
</comment>
<dbReference type="PROSITE" id="PS51671">
    <property type="entry name" value="ACT"/>
    <property type="match status" value="1"/>
</dbReference>
<dbReference type="FunFam" id="3.30.2130.10:FF:000001">
    <property type="entry name" value="Bifunctional aspartokinase/homoserine dehydrogenase"/>
    <property type="match status" value="1"/>
</dbReference>
<reference evidence="27" key="1">
    <citation type="submission" date="2012-03" db="EMBL/GenBank/DDBJ databases">
        <title>Functional metagenomics reveals considerable lignocellulase gene clusters in the gut microbiome of a wood-feeding higher termite.</title>
        <authorList>
            <person name="Liu N."/>
        </authorList>
    </citation>
    <scope>NUCLEOTIDE SEQUENCE</scope>
</reference>
<comment type="pathway">
    <text evidence="5">Amino-acid biosynthesis; L-methionine biosynthesis via de novo pathway; L-homoserine from L-aspartate: step 3/3.</text>
</comment>
<dbReference type="SUPFAM" id="SSF51735">
    <property type="entry name" value="NAD(P)-binding Rossmann-fold domains"/>
    <property type="match status" value="1"/>
</dbReference>
<dbReference type="EMBL" id="JQ844220">
    <property type="protein sequence ID" value="AGS53061.1"/>
    <property type="molecule type" value="Genomic_DNA"/>
</dbReference>
<dbReference type="InterPro" id="IPR001048">
    <property type="entry name" value="Asp/Glu/Uridylate_kinase"/>
</dbReference>
<keyword evidence="10 27" id="KW-0808">Transferase</keyword>
<keyword evidence="19" id="KW-0915">Sodium</keyword>
<comment type="function">
    <text evidence="22">Bifunctional aspartate kinase and homoserine dehydrogenase that catalyzes the first and the third steps toward the synthesis of lysine, methionine and threonine from aspartate.</text>
</comment>
<evidence type="ECO:0000256" key="11">
    <source>
        <dbReference type="ARBA" id="ARBA00022697"/>
    </source>
</evidence>
<dbReference type="InterPro" id="IPR054352">
    <property type="entry name" value="ACT_Aspartokinase"/>
</dbReference>
<evidence type="ECO:0000256" key="23">
    <source>
        <dbReference type="ARBA" id="ARBA00048561"/>
    </source>
</evidence>
<evidence type="ECO:0000256" key="9">
    <source>
        <dbReference type="ARBA" id="ARBA00022605"/>
    </source>
</evidence>
<dbReference type="AlphaFoldDB" id="A0A806KM87"/>
<evidence type="ECO:0000256" key="18">
    <source>
        <dbReference type="ARBA" id="ARBA00023027"/>
    </source>
</evidence>
<dbReference type="NCBIfam" id="NF006959">
    <property type="entry name" value="PRK09436.1"/>
    <property type="match status" value="1"/>
</dbReference>
<evidence type="ECO:0000256" key="6">
    <source>
        <dbReference type="ARBA" id="ARBA00005139"/>
    </source>
</evidence>
<comment type="pathway">
    <text evidence="2">Amino-acid biosynthesis; L-lysine biosynthesis via DAP pathway; (S)-tetrahydrodipicolinate from L-aspartate: step 1/4.</text>
</comment>
<comment type="catalytic activity">
    <reaction evidence="24">
        <text>L-homoserine + NADP(+) = L-aspartate 4-semialdehyde + NADPH + H(+)</text>
        <dbReference type="Rhea" id="RHEA:15761"/>
        <dbReference type="ChEBI" id="CHEBI:15378"/>
        <dbReference type="ChEBI" id="CHEBI:57476"/>
        <dbReference type="ChEBI" id="CHEBI:57783"/>
        <dbReference type="ChEBI" id="CHEBI:58349"/>
        <dbReference type="ChEBI" id="CHEBI:537519"/>
        <dbReference type="EC" id="1.1.1.3"/>
    </reaction>
    <physiologicalReaction direction="right-to-left" evidence="24">
        <dbReference type="Rhea" id="RHEA:15763"/>
    </physiologicalReaction>
</comment>
<evidence type="ECO:0000256" key="1">
    <source>
        <dbReference type="ARBA" id="ARBA00001920"/>
    </source>
</evidence>
<dbReference type="SUPFAM" id="SSF55347">
    <property type="entry name" value="Glyceraldehyde-3-phosphate dehydrogenase-like, C-terminal domain"/>
    <property type="match status" value="1"/>
</dbReference>
<keyword evidence="11" id="KW-0791">Threonine biosynthesis</keyword>
<evidence type="ECO:0000256" key="4">
    <source>
        <dbReference type="ARBA" id="ARBA00005056"/>
    </source>
</evidence>
<dbReference type="GO" id="GO:0009090">
    <property type="term" value="P:homoserine biosynthetic process"/>
    <property type="evidence" value="ECO:0007669"/>
    <property type="project" value="UniProtKB-ARBA"/>
</dbReference>
<evidence type="ECO:0000256" key="19">
    <source>
        <dbReference type="ARBA" id="ARBA00023053"/>
    </source>
</evidence>
<keyword evidence="21" id="KW-0511">Multifunctional enzyme</keyword>
<comment type="similarity">
    <text evidence="8">In the N-terminal section; belongs to the aspartokinase family.</text>
</comment>
<evidence type="ECO:0000256" key="24">
    <source>
        <dbReference type="ARBA" id="ARBA00048841"/>
    </source>
</evidence>
<keyword evidence="18" id="KW-0520">NAD</keyword>
<evidence type="ECO:0000256" key="15">
    <source>
        <dbReference type="ARBA" id="ARBA00022840"/>
    </source>
</evidence>
<proteinExistence type="inferred from homology"/>
<keyword evidence="13" id="KW-0547">Nucleotide-binding</keyword>
<dbReference type="Gene3D" id="3.40.50.720">
    <property type="entry name" value="NAD(P)-binding Rossmann-like Domain"/>
    <property type="match status" value="1"/>
</dbReference>
<dbReference type="Pfam" id="PF00696">
    <property type="entry name" value="AA_kinase"/>
    <property type="match status" value="1"/>
</dbReference>
<evidence type="ECO:0000256" key="20">
    <source>
        <dbReference type="ARBA" id="ARBA00023167"/>
    </source>
</evidence>
<evidence type="ECO:0000256" key="25">
    <source>
        <dbReference type="ARBA" id="ARBA00049031"/>
    </source>
</evidence>
<dbReference type="PANTHER" id="PTHR43070:SF3">
    <property type="entry name" value="HOMOSERINE DEHYDROGENASE"/>
    <property type="match status" value="1"/>
</dbReference>
<dbReference type="GO" id="GO:0004072">
    <property type="term" value="F:aspartate kinase activity"/>
    <property type="evidence" value="ECO:0007669"/>
    <property type="project" value="UniProtKB-EC"/>
</dbReference>
<dbReference type="GO" id="GO:0009088">
    <property type="term" value="P:threonine biosynthetic process"/>
    <property type="evidence" value="ECO:0007669"/>
    <property type="project" value="UniProtKB-UniPathway"/>
</dbReference>
<dbReference type="UniPathway" id="UPA00050">
    <property type="reaction ID" value="UER00063"/>
</dbReference>
<dbReference type="UniPathway" id="UPA00051">
    <property type="reaction ID" value="UER00465"/>
</dbReference>
<evidence type="ECO:0000256" key="21">
    <source>
        <dbReference type="ARBA" id="ARBA00023268"/>
    </source>
</evidence>
<dbReference type="EC" id="2.7.2.4" evidence="27"/>
<dbReference type="GO" id="GO:0005524">
    <property type="term" value="F:ATP binding"/>
    <property type="evidence" value="ECO:0007669"/>
    <property type="project" value="UniProtKB-KW"/>
</dbReference>
<dbReference type="InterPro" id="IPR005106">
    <property type="entry name" value="Asp/hSer_DH_NAD-bd"/>
</dbReference>
<dbReference type="GO" id="GO:0046872">
    <property type="term" value="F:metal ion binding"/>
    <property type="evidence" value="ECO:0007669"/>
    <property type="project" value="UniProtKB-KW"/>
</dbReference>
<evidence type="ECO:0000256" key="22">
    <source>
        <dbReference type="ARBA" id="ARBA00044938"/>
    </source>
</evidence>
<evidence type="ECO:0000259" key="26">
    <source>
        <dbReference type="PROSITE" id="PS51671"/>
    </source>
</evidence>
<dbReference type="SUPFAM" id="SSF55021">
    <property type="entry name" value="ACT-like"/>
    <property type="match status" value="2"/>
</dbReference>
<comment type="catalytic activity">
    <reaction evidence="25">
        <text>L-homoserine + NAD(+) = L-aspartate 4-semialdehyde + NADH + H(+)</text>
        <dbReference type="Rhea" id="RHEA:15757"/>
        <dbReference type="ChEBI" id="CHEBI:15378"/>
        <dbReference type="ChEBI" id="CHEBI:57476"/>
        <dbReference type="ChEBI" id="CHEBI:57540"/>
        <dbReference type="ChEBI" id="CHEBI:57945"/>
        <dbReference type="ChEBI" id="CHEBI:537519"/>
        <dbReference type="EC" id="1.1.1.3"/>
    </reaction>
    <physiologicalReaction direction="right-to-left" evidence="25">
        <dbReference type="Rhea" id="RHEA:15759"/>
    </physiologicalReaction>
</comment>
<evidence type="ECO:0000256" key="5">
    <source>
        <dbReference type="ARBA" id="ARBA00005062"/>
    </source>
</evidence>
<dbReference type="Gene3D" id="3.30.2130.10">
    <property type="entry name" value="VC0802-like"/>
    <property type="match status" value="1"/>
</dbReference>
<dbReference type="UniPathway" id="UPA00034">
    <property type="reaction ID" value="UER00015"/>
</dbReference>
<dbReference type="InterPro" id="IPR002912">
    <property type="entry name" value="ACT_dom"/>
</dbReference>
<dbReference type="FunFam" id="3.30.360.10:FF:000006">
    <property type="entry name" value="Bifunctional aspartokinase/homoserine dehydrogenase"/>
    <property type="match status" value="1"/>
</dbReference>
<comment type="catalytic activity">
    <reaction evidence="23">
        <text>L-aspartate + ATP = 4-phospho-L-aspartate + ADP</text>
        <dbReference type="Rhea" id="RHEA:23776"/>
        <dbReference type="ChEBI" id="CHEBI:29991"/>
        <dbReference type="ChEBI" id="CHEBI:30616"/>
        <dbReference type="ChEBI" id="CHEBI:57535"/>
        <dbReference type="ChEBI" id="CHEBI:456216"/>
        <dbReference type="EC" id="2.7.2.4"/>
    </reaction>
    <physiologicalReaction direction="left-to-right" evidence="23">
        <dbReference type="Rhea" id="RHEA:23777"/>
    </physiologicalReaction>
</comment>
<dbReference type="InterPro" id="IPR036291">
    <property type="entry name" value="NAD(P)-bd_dom_sf"/>
</dbReference>
<dbReference type="Pfam" id="PF00742">
    <property type="entry name" value="Homoserine_dh"/>
    <property type="match status" value="1"/>
</dbReference>
<evidence type="ECO:0000256" key="7">
    <source>
        <dbReference type="ARBA" id="ARBA00007952"/>
    </source>
</evidence>
<dbReference type="CDD" id="cd04921">
    <property type="entry name" value="ACT_AKi-HSDH-ThrA-like_1"/>
    <property type="match status" value="1"/>
</dbReference>
<keyword evidence="17 27" id="KW-0560">Oxidoreductase</keyword>
<evidence type="ECO:0000256" key="12">
    <source>
        <dbReference type="ARBA" id="ARBA00022723"/>
    </source>
</evidence>
<dbReference type="Gene3D" id="3.30.360.10">
    <property type="entry name" value="Dihydrodipicolinate Reductase, domain 2"/>
    <property type="match status" value="1"/>
</dbReference>
<dbReference type="PANTHER" id="PTHR43070">
    <property type="match status" value="1"/>
</dbReference>
<keyword evidence="20" id="KW-0486">Methionine biosynthesis</keyword>
<keyword evidence="14 27" id="KW-0418">Kinase</keyword>
<dbReference type="EC" id="1.1.1.3" evidence="27"/>
<evidence type="ECO:0000256" key="10">
    <source>
        <dbReference type="ARBA" id="ARBA00022679"/>
    </source>
</evidence>
<keyword evidence="15" id="KW-0067">ATP-binding</keyword>
<comment type="pathway">
    <text evidence="6">Amino-acid biosynthesis; L-threonine biosynthesis; L-threonine from L-aspartate: step 1/5.</text>
</comment>
<dbReference type="Pfam" id="PF03447">
    <property type="entry name" value="NAD_binding_3"/>
    <property type="match status" value="1"/>
</dbReference>
<comment type="pathway">
    <text evidence="3">Amino-acid biosynthesis; L-methionine biosynthesis via de novo pathway; L-homoserine from L-aspartate: step 1/3.</text>
</comment>
<evidence type="ECO:0000256" key="14">
    <source>
        <dbReference type="ARBA" id="ARBA00022777"/>
    </source>
</evidence>
<name>A0A806KM87_9BACT</name>
<evidence type="ECO:0000256" key="16">
    <source>
        <dbReference type="ARBA" id="ARBA00022857"/>
    </source>
</evidence>
<dbReference type="InterPro" id="IPR001341">
    <property type="entry name" value="Asp_kinase"/>
</dbReference>
<dbReference type="InterPro" id="IPR011147">
    <property type="entry name" value="Bifunc_Aspkin/hSer_DH"/>
</dbReference>
<evidence type="ECO:0000256" key="17">
    <source>
        <dbReference type="ARBA" id="ARBA00023002"/>
    </source>
</evidence>
<keyword evidence="9" id="KW-0028">Amino-acid biosynthesis</keyword>
<evidence type="ECO:0000256" key="2">
    <source>
        <dbReference type="ARBA" id="ARBA00004766"/>
    </source>
</evidence>
<dbReference type="GO" id="GO:0009086">
    <property type="term" value="P:methionine biosynthetic process"/>
    <property type="evidence" value="ECO:0007669"/>
    <property type="project" value="UniProtKB-KW"/>
</dbReference>
<dbReference type="GO" id="GO:0004412">
    <property type="term" value="F:homoserine dehydrogenase activity"/>
    <property type="evidence" value="ECO:0007669"/>
    <property type="project" value="UniProtKB-EC"/>
</dbReference>
<dbReference type="InterPro" id="IPR045865">
    <property type="entry name" value="ACT-like_dom_sf"/>
</dbReference>
<evidence type="ECO:0000256" key="13">
    <source>
        <dbReference type="ARBA" id="ARBA00022741"/>
    </source>
</evidence>
<dbReference type="GO" id="GO:0009089">
    <property type="term" value="P:lysine biosynthetic process via diaminopimelate"/>
    <property type="evidence" value="ECO:0007669"/>
    <property type="project" value="UniProtKB-UniPathway"/>
</dbReference>
<sequence length="638" mass="68948">MDGRTTTLGRGGSDLTASIFGAALGSGEVEIWTDVDGILTADPRHVKNAFLVESISYEEAMELSHFGAKVIYLPTIKPALEKDIPIRIKNTFNKSCEGTLVVKEPEASSYLVRGISSMNDVALVRIQGSGMVGVAGFSARLFGALARRGINIILITQSSSEYSICFAVLPSDAEAAGEAVRAEFESEIRLGTIDPPIVETDFSVIAAVGSNMRNTPGISGKFFHSLGRNGISVSAIAQGSSEINISAVILRRNQTKALNAVHEAFFLSSLRSVNVFLVGTGLIGSTLLDQIAGNRDKLAEEYKIRINIVGAADYGKMLLCLNGLDPKRTRALLRKEDTLTEDDIKRDVKLKDYALKDFIAEMKAFNLPNACFCDCTASDEVAAAYYEVLSSSISVVTPNKRANAGAYEYYRNLKDFSRNRGIPFLYETNVCAGLPVISTLRDLFLSGDRIRRIEAVLSGTLSFIFNNFDGGKKFSALVREAKAKGYTEPDPREDLNAMDAARKALILARECGVPIEFSDVEIEPILPAACFEAESVDAFFAELEKADGDFEKRRSSAAAAGRALRYVALVEDGRAKLALREESPGSPFLSLTDADNIVVITTDRYSKLPMVIKGPGAGAQVTAGGIYADILRIARTLV</sequence>
<evidence type="ECO:0000256" key="3">
    <source>
        <dbReference type="ARBA" id="ARBA00004986"/>
    </source>
</evidence>
<keyword evidence="16" id="KW-0521">NADP</keyword>
<dbReference type="Pfam" id="PF22468">
    <property type="entry name" value="ACT_9"/>
    <property type="match status" value="2"/>
</dbReference>
<evidence type="ECO:0000256" key="8">
    <source>
        <dbReference type="ARBA" id="ARBA00010046"/>
    </source>
</evidence>
<keyword evidence="12" id="KW-0479">Metal-binding</keyword>
<dbReference type="InterPro" id="IPR036393">
    <property type="entry name" value="AceGlu_kinase-like_sf"/>
</dbReference>
<comment type="similarity">
    <text evidence="7">In the C-terminal section; belongs to the homoserine dehydrogenase family.</text>
</comment>
<evidence type="ECO:0000313" key="27">
    <source>
        <dbReference type="EMBL" id="AGS53061.1"/>
    </source>
</evidence>
<dbReference type="GO" id="GO:0050661">
    <property type="term" value="F:NADP binding"/>
    <property type="evidence" value="ECO:0007669"/>
    <property type="project" value="InterPro"/>
</dbReference>
<feature type="domain" description="ACT" evidence="26">
    <location>
        <begin position="126"/>
        <end position="195"/>
    </location>
</feature>
<organism evidence="27">
    <name type="scientific">uncultured bacterium contig00033</name>
    <dbReference type="NCBI Taxonomy" id="1181522"/>
    <lineage>
        <taxon>Bacteria</taxon>
        <taxon>environmental samples</taxon>
    </lineage>
</organism>
<dbReference type="SUPFAM" id="SSF53633">
    <property type="entry name" value="Carbamate kinase-like"/>
    <property type="match status" value="1"/>
</dbReference>
<dbReference type="NCBIfam" id="TIGR00657">
    <property type="entry name" value="asp_kinases"/>
    <property type="match status" value="1"/>
</dbReference>
<dbReference type="InterPro" id="IPR001342">
    <property type="entry name" value="HDH_cat"/>
</dbReference>
<comment type="pathway">
    <text evidence="4">Amino-acid biosynthesis; L-threonine biosynthesis; L-threonine from L-aspartate: step 3/5.</text>
</comment>
<accession>A0A806KM87</accession>